<feature type="domain" description="Nudix hydrolase" evidence="4">
    <location>
        <begin position="6"/>
        <end position="144"/>
    </location>
</feature>
<evidence type="ECO:0000313" key="6">
    <source>
        <dbReference type="Proteomes" id="UP001500729"/>
    </source>
</evidence>
<dbReference type="PANTHER" id="PTHR43736">
    <property type="entry name" value="ADP-RIBOSE PYROPHOSPHATASE"/>
    <property type="match status" value="1"/>
</dbReference>
<evidence type="ECO:0000256" key="3">
    <source>
        <dbReference type="RuleBase" id="RU003476"/>
    </source>
</evidence>
<dbReference type="InterPro" id="IPR020476">
    <property type="entry name" value="Nudix_hydrolase"/>
</dbReference>
<proteinExistence type="inferred from homology"/>
<organism evidence="5 6">
    <name type="scientific">Saccharopolyspora erythraea</name>
    <name type="common">Streptomyces erythraeus</name>
    <dbReference type="NCBI Taxonomy" id="1836"/>
    <lineage>
        <taxon>Bacteria</taxon>
        <taxon>Bacillati</taxon>
        <taxon>Actinomycetota</taxon>
        <taxon>Actinomycetes</taxon>
        <taxon>Pseudonocardiales</taxon>
        <taxon>Pseudonocardiaceae</taxon>
        <taxon>Saccharopolyspora</taxon>
    </lineage>
</organism>
<dbReference type="Pfam" id="PF00293">
    <property type="entry name" value="NUDIX"/>
    <property type="match status" value="1"/>
</dbReference>
<comment type="similarity">
    <text evidence="1 3">Belongs to the Nudix hydrolase family.</text>
</comment>
<keyword evidence="2 3" id="KW-0378">Hydrolase</keyword>
<dbReference type="RefSeq" id="WP_009946530.1">
    <property type="nucleotide sequence ID" value="NZ_BAAAGS010000021.1"/>
</dbReference>
<evidence type="ECO:0000313" key="5">
    <source>
        <dbReference type="EMBL" id="GAA0532573.1"/>
    </source>
</evidence>
<dbReference type="Proteomes" id="UP001500729">
    <property type="component" value="Unassembled WGS sequence"/>
</dbReference>
<reference evidence="5 6" key="1">
    <citation type="journal article" date="2019" name="Int. J. Syst. Evol. Microbiol.">
        <title>The Global Catalogue of Microorganisms (GCM) 10K type strain sequencing project: providing services to taxonomists for standard genome sequencing and annotation.</title>
        <authorList>
            <consortium name="The Broad Institute Genomics Platform"/>
            <consortium name="The Broad Institute Genome Sequencing Center for Infectious Disease"/>
            <person name="Wu L."/>
            <person name="Ma J."/>
        </authorList>
    </citation>
    <scope>NUCLEOTIDE SEQUENCE [LARGE SCALE GENOMIC DNA]</scope>
    <source>
        <strain evidence="5 6">JCM 10303</strain>
    </source>
</reference>
<gene>
    <name evidence="5" type="ORF">GCM10009533_34570</name>
</gene>
<evidence type="ECO:0000256" key="1">
    <source>
        <dbReference type="ARBA" id="ARBA00005582"/>
    </source>
</evidence>
<dbReference type="InterPro" id="IPR015797">
    <property type="entry name" value="NUDIX_hydrolase-like_dom_sf"/>
</dbReference>
<protein>
    <recommendedName>
        <fullName evidence="4">Nudix hydrolase domain-containing protein</fullName>
    </recommendedName>
</protein>
<dbReference type="InterPro" id="IPR020084">
    <property type="entry name" value="NUDIX_hydrolase_CS"/>
</dbReference>
<dbReference type="Gene3D" id="3.90.79.10">
    <property type="entry name" value="Nucleoside Triphosphate Pyrophosphohydrolase"/>
    <property type="match status" value="1"/>
</dbReference>
<name>A0ABN1D2K6_SACER</name>
<accession>A0ABN1D2K6</accession>
<sequence length="157" mass="17149">MSEITTAHLTTDIVTLAPQTGGELHVLLIRRNWPPFAGYWALPGGYVDTGETFAQAAYRELAEETGVTAHRLVQVGVYDAPHRDPRGRVVSVAFLALLDTMATATAGDDARDAQWTPVAPLLARPNRLAFDHRTILTDALDQILRELNASARTFGSR</sequence>
<dbReference type="PRINTS" id="PR00502">
    <property type="entry name" value="NUDIXFAMILY"/>
</dbReference>
<dbReference type="InterPro" id="IPR000086">
    <property type="entry name" value="NUDIX_hydrolase_dom"/>
</dbReference>
<dbReference type="PROSITE" id="PS00893">
    <property type="entry name" value="NUDIX_BOX"/>
    <property type="match status" value="1"/>
</dbReference>
<dbReference type="EMBL" id="BAAAGS010000021">
    <property type="protein sequence ID" value="GAA0532573.1"/>
    <property type="molecule type" value="Genomic_DNA"/>
</dbReference>
<dbReference type="SUPFAM" id="SSF55811">
    <property type="entry name" value="Nudix"/>
    <property type="match status" value="1"/>
</dbReference>
<evidence type="ECO:0000259" key="4">
    <source>
        <dbReference type="PROSITE" id="PS51462"/>
    </source>
</evidence>
<keyword evidence="6" id="KW-1185">Reference proteome</keyword>
<comment type="caution">
    <text evidence="5">The sequence shown here is derived from an EMBL/GenBank/DDBJ whole genome shotgun (WGS) entry which is preliminary data.</text>
</comment>
<dbReference type="CDD" id="cd18873">
    <property type="entry name" value="NUDIX_NadM_like"/>
    <property type="match status" value="1"/>
</dbReference>
<evidence type="ECO:0000256" key="2">
    <source>
        <dbReference type="ARBA" id="ARBA00022801"/>
    </source>
</evidence>
<dbReference type="PROSITE" id="PS51462">
    <property type="entry name" value="NUDIX"/>
    <property type="match status" value="1"/>
</dbReference>
<dbReference type="PANTHER" id="PTHR43736:SF4">
    <property type="entry name" value="SLR1690 PROTEIN"/>
    <property type="match status" value="1"/>
</dbReference>